<evidence type="ECO:0000313" key="2">
    <source>
        <dbReference type="Proteomes" id="UP001233172"/>
    </source>
</evidence>
<organism evidence="1 2">
    <name type="scientific">Biomphalaria pfeifferi</name>
    <name type="common">Bloodfluke planorb</name>
    <name type="synonym">Freshwater snail</name>
    <dbReference type="NCBI Taxonomy" id="112525"/>
    <lineage>
        <taxon>Eukaryota</taxon>
        <taxon>Metazoa</taxon>
        <taxon>Spiralia</taxon>
        <taxon>Lophotrochozoa</taxon>
        <taxon>Mollusca</taxon>
        <taxon>Gastropoda</taxon>
        <taxon>Heterobranchia</taxon>
        <taxon>Euthyneura</taxon>
        <taxon>Panpulmonata</taxon>
        <taxon>Hygrophila</taxon>
        <taxon>Lymnaeoidea</taxon>
        <taxon>Planorbidae</taxon>
        <taxon>Biomphalaria</taxon>
    </lineage>
</organism>
<sequence>MSLACFDSSYKTFTYLKLNFIAGRCNLTSNNILGRNQEIYISCFDREGFNYITIGSVSASVWVSQIETDYITARDDCR</sequence>
<name>A0AAD8F6J7_BIOPF</name>
<protein>
    <submittedName>
        <fullName evidence="1">C-type lectin domain family 4 member M</fullName>
    </submittedName>
</protein>
<dbReference type="AlphaFoldDB" id="A0AAD8F6J7"/>
<reference evidence="1" key="1">
    <citation type="journal article" date="2023" name="PLoS Negl. Trop. Dis.">
        <title>A genome sequence for Biomphalaria pfeifferi, the major vector snail for the human-infecting parasite Schistosoma mansoni.</title>
        <authorList>
            <person name="Bu L."/>
            <person name="Lu L."/>
            <person name="Laidemitt M.R."/>
            <person name="Zhang S.M."/>
            <person name="Mutuku M."/>
            <person name="Mkoji G."/>
            <person name="Steinauer M."/>
            <person name="Loker E.S."/>
        </authorList>
    </citation>
    <scope>NUCLEOTIDE SEQUENCE</scope>
    <source>
        <strain evidence="1">KasaAsao</strain>
    </source>
</reference>
<dbReference type="EMBL" id="JASAOG010000094">
    <property type="protein sequence ID" value="KAK0052488.1"/>
    <property type="molecule type" value="Genomic_DNA"/>
</dbReference>
<accession>A0AAD8F6J7</accession>
<comment type="caution">
    <text evidence="1">The sequence shown here is derived from an EMBL/GenBank/DDBJ whole genome shotgun (WGS) entry which is preliminary data.</text>
</comment>
<dbReference type="Proteomes" id="UP001233172">
    <property type="component" value="Unassembled WGS sequence"/>
</dbReference>
<evidence type="ECO:0000313" key="1">
    <source>
        <dbReference type="EMBL" id="KAK0052488.1"/>
    </source>
</evidence>
<feature type="non-terminal residue" evidence="1">
    <location>
        <position position="78"/>
    </location>
</feature>
<keyword evidence="2" id="KW-1185">Reference proteome</keyword>
<proteinExistence type="predicted"/>
<gene>
    <name evidence="1" type="ORF">Bpfe_018072</name>
</gene>
<reference evidence="1" key="2">
    <citation type="submission" date="2023-04" db="EMBL/GenBank/DDBJ databases">
        <authorList>
            <person name="Bu L."/>
            <person name="Lu L."/>
            <person name="Laidemitt M.R."/>
            <person name="Zhang S.M."/>
            <person name="Mutuku M."/>
            <person name="Mkoji G."/>
            <person name="Steinauer M."/>
            <person name="Loker E.S."/>
        </authorList>
    </citation>
    <scope>NUCLEOTIDE SEQUENCE</scope>
    <source>
        <strain evidence="1">KasaAsao</strain>
        <tissue evidence="1">Whole Snail</tissue>
    </source>
</reference>